<keyword evidence="2" id="KW-0378">Hydrolase</keyword>
<dbReference type="PANTHER" id="PTHR35562">
    <property type="entry name" value="DNA ENDONUCLEASE SMRA-RELATED"/>
    <property type="match status" value="1"/>
</dbReference>
<evidence type="ECO:0000259" key="1">
    <source>
        <dbReference type="PROSITE" id="PS50828"/>
    </source>
</evidence>
<proteinExistence type="predicted"/>
<dbReference type="NCBIfam" id="NF033154">
    <property type="entry name" value="endonuc_SmrA"/>
    <property type="match status" value="1"/>
</dbReference>
<dbReference type="PANTHER" id="PTHR35562:SF2">
    <property type="entry name" value="DNA ENDONUCLEASE SMRA-RELATED"/>
    <property type="match status" value="1"/>
</dbReference>
<organism evidence="2 3">
    <name type="scientific">Saccharobesus litoralis</name>
    <dbReference type="NCBI Taxonomy" id="2172099"/>
    <lineage>
        <taxon>Bacteria</taxon>
        <taxon>Pseudomonadati</taxon>
        <taxon>Pseudomonadota</taxon>
        <taxon>Gammaproteobacteria</taxon>
        <taxon>Alteromonadales</taxon>
        <taxon>Alteromonadaceae</taxon>
        <taxon>Saccharobesus</taxon>
    </lineage>
</organism>
<gene>
    <name evidence="2" type="primary">smrA</name>
    <name evidence="2" type="ORF">C2869_17350</name>
</gene>
<evidence type="ECO:0000313" key="2">
    <source>
        <dbReference type="EMBL" id="AWB68078.1"/>
    </source>
</evidence>
<dbReference type="InterPro" id="IPR036063">
    <property type="entry name" value="Smr_dom_sf"/>
</dbReference>
<dbReference type="Gene3D" id="3.30.1370.110">
    <property type="match status" value="1"/>
</dbReference>
<keyword evidence="2" id="KW-0255">Endonuclease</keyword>
<dbReference type="OrthoDB" id="9808881at2"/>
<feature type="domain" description="Smr" evidence="1">
    <location>
        <begin position="93"/>
        <end position="174"/>
    </location>
</feature>
<evidence type="ECO:0000313" key="3">
    <source>
        <dbReference type="Proteomes" id="UP000244441"/>
    </source>
</evidence>
<name>A0A2S0VV45_9ALTE</name>
<dbReference type="PROSITE" id="PS50828">
    <property type="entry name" value="SMR"/>
    <property type="match status" value="1"/>
</dbReference>
<accession>A0A2S0VV45</accession>
<dbReference type="SMART" id="SM00463">
    <property type="entry name" value="SMR"/>
    <property type="match status" value="1"/>
</dbReference>
<dbReference type="InterPro" id="IPR047688">
    <property type="entry name" value="Endonuc_SmrA"/>
</dbReference>
<dbReference type="Proteomes" id="UP000244441">
    <property type="component" value="Chromosome"/>
</dbReference>
<sequence>MKDELDLFMQEMADVKPISQEKSVAKVKDKPSLAQLARREAAEQELLDDPNNLSTEYVEPVDPYDVLAYKKDGVQEGVFKKLRLGQYQIETNLNLHHHSVKEARREIFNFVQDCYKRNIRTINLVHGIGKDSKPYPAILKSHINKWLQELDCVLAFHSAIKAHGGYGATYVLLKKSEEKKRENRERHARRLA</sequence>
<dbReference type="KEGG" id="cate:C2869_17350"/>
<keyword evidence="2" id="KW-0540">Nuclease</keyword>
<dbReference type="AlphaFoldDB" id="A0A2S0VV45"/>
<dbReference type="GO" id="GO:0004520">
    <property type="term" value="F:DNA endonuclease activity"/>
    <property type="evidence" value="ECO:0007669"/>
    <property type="project" value="TreeGrafter"/>
</dbReference>
<dbReference type="Pfam" id="PF01713">
    <property type="entry name" value="Smr"/>
    <property type="match status" value="1"/>
</dbReference>
<dbReference type="EMBL" id="CP026604">
    <property type="protein sequence ID" value="AWB68078.1"/>
    <property type="molecule type" value="Genomic_DNA"/>
</dbReference>
<dbReference type="InterPro" id="IPR002625">
    <property type="entry name" value="Smr_dom"/>
</dbReference>
<keyword evidence="3" id="KW-1185">Reference proteome</keyword>
<dbReference type="RefSeq" id="WP_108604143.1">
    <property type="nucleotide sequence ID" value="NZ_CP026604.1"/>
</dbReference>
<protein>
    <submittedName>
        <fullName evidence="2">DNA endonuclease SmrA</fullName>
    </submittedName>
</protein>
<dbReference type="SUPFAM" id="SSF160443">
    <property type="entry name" value="SMR domain-like"/>
    <property type="match status" value="1"/>
</dbReference>
<reference evidence="2 3" key="1">
    <citation type="submission" date="2018-01" db="EMBL/GenBank/DDBJ databases">
        <title>Genome sequence of a Cantenovulum-like bacteria.</title>
        <authorList>
            <person name="Tan W.R."/>
            <person name="Lau N.-S."/>
            <person name="Go F."/>
            <person name="Amirul A.-A.A."/>
        </authorList>
    </citation>
    <scope>NUCLEOTIDE SEQUENCE [LARGE SCALE GENOMIC DNA]</scope>
    <source>
        <strain evidence="2 3">CCB-QB4</strain>
    </source>
</reference>